<feature type="domain" description="Nucleoside phosphorylase" evidence="2">
    <location>
        <begin position="38"/>
        <end position="293"/>
    </location>
</feature>
<dbReference type="EMBL" id="KV878126">
    <property type="protein sequence ID" value="OJI99272.1"/>
    <property type="molecule type" value="Genomic_DNA"/>
</dbReference>
<dbReference type="VEuPathDB" id="FungiDB:ASPVEDRAFT_508004"/>
<dbReference type="PANTHER" id="PTHR46082">
    <property type="entry name" value="ATP/GTP-BINDING PROTEIN-RELATED"/>
    <property type="match status" value="1"/>
</dbReference>
<dbReference type="AlphaFoldDB" id="A0A1L9PCR6"/>
<dbReference type="OrthoDB" id="1577640at2759"/>
<reference evidence="4" key="1">
    <citation type="journal article" date="2017" name="Genome Biol.">
        <title>Comparative genomics reveals high biological diversity and specific adaptations in the industrially and medically important fungal genus Aspergillus.</title>
        <authorList>
            <person name="de Vries R.P."/>
            <person name="Riley R."/>
            <person name="Wiebenga A."/>
            <person name="Aguilar-Osorio G."/>
            <person name="Amillis S."/>
            <person name="Uchima C.A."/>
            <person name="Anderluh G."/>
            <person name="Asadollahi M."/>
            <person name="Askin M."/>
            <person name="Barry K."/>
            <person name="Battaglia E."/>
            <person name="Bayram O."/>
            <person name="Benocci T."/>
            <person name="Braus-Stromeyer S.A."/>
            <person name="Caldana C."/>
            <person name="Canovas D."/>
            <person name="Cerqueira G.C."/>
            <person name="Chen F."/>
            <person name="Chen W."/>
            <person name="Choi C."/>
            <person name="Clum A."/>
            <person name="Dos Santos R.A."/>
            <person name="Damasio A.R."/>
            <person name="Diallinas G."/>
            <person name="Emri T."/>
            <person name="Fekete E."/>
            <person name="Flipphi M."/>
            <person name="Freyberg S."/>
            <person name="Gallo A."/>
            <person name="Gournas C."/>
            <person name="Habgood R."/>
            <person name="Hainaut M."/>
            <person name="Harispe M.L."/>
            <person name="Henrissat B."/>
            <person name="Hilden K.S."/>
            <person name="Hope R."/>
            <person name="Hossain A."/>
            <person name="Karabika E."/>
            <person name="Karaffa L."/>
            <person name="Karanyi Z."/>
            <person name="Krasevec N."/>
            <person name="Kuo A."/>
            <person name="Kusch H."/>
            <person name="LaButti K."/>
            <person name="Lagendijk E.L."/>
            <person name="Lapidus A."/>
            <person name="Levasseur A."/>
            <person name="Lindquist E."/>
            <person name="Lipzen A."/>
            <person name="Logrieco A.F."/>
            <person name="MacCabe A."/>
            <person name="Maekelae M.R."/>
            <person name="Malavazi I."/>
            <person name="Melin P."/>
            <person name="Meyer V."/>
            <person name="Mielnichuk N."/>
            <person name="Miskei M."/>
            <person name="Molnar A.P."/>
            <person name="Mule G."/>
            <person name="Ngan C.Y."/>
            <person name="Orejas M."/>
            <person name="Orosz E."/>
            <person name="Ouedraogo J.P."/>
            <person name="Overkamp K.M."/>
            <person name="Park H.-S."/>
            <person name="Perrone G."/>
            <person name="Piumi F."/>
            <person name="Punt P.J."/>
            <person name="Ram A.F."/>
            <person name="Ramon A."/>
            <person name="Rauscher S."/>
            <person name="Record E."/>
            <person name="Riano-Pachon D.M."/>
            <person name="Robert V."/>
            <person name="Roehrig J."/>
            <person name="Ruller R."/>
            <person name="Salamov A."/>
            <person name="Salih N.S."/>
            <person name="Samson R.A."/>
            <person name="Sandor E."/>
            <person name="Sanguinetti M."/>
            <person name="Schuetze T."/>
            <person name="Sepcic K."/>
            <person name="Shelest E."/>
            <person name="Sherlock G."/>
            <person name="Sophianopoulou V."/>
            <person name="Squina F.M."/>
            <person name="Sun H."/>
            <person name="Susca A."/>
            <person name="Todd R.B."/>
            <person name="Tsang A."/>
            <person name="Unkles S.E."/>
            <person name="van de Wiele N."/>
            <person name="van Rossen-Uffink D."/>
            <person name="Oliveira J.V."/>
            <person name="Vesth T.C."/>
            <person name="Visser J."/>
            <person name="Yu J.-H."/>
            <person name="Zhou M."/>
            <person name="Andersen M.R."/>
            <person name="Archer D.B."/>
            <person name="Baker S.E."/>
            <person name="Benoit I."/>
            <person name="Brakhage A.A."/>
            <person name="Braus G.H."/>
            <person name="Fischer R."/>
            <person name="Frisvad J.C."/>
            <person name="Goldman G.H."/>
            <person name="Houbraken J."/>
            <person name="Oakley B."/>
            <person name="Pocsi I."/>
            <person name="Scazzocchio C."/>
            <person name="Seiboth B."/>
            <person name="vanKuyk P.A."/>
            <person name="Wortman J."/>
            <person name="Dyer P.S."/>
            <person name="Grigoriev I.V."/>
        </authorList>
    </citation>
    <scope>NUCLEOTIDE SEQUENCE [LARGE SCALE GENOMIC DNA]</scope>
    <source>
        <strain evidence="4">CBS 583.65</strain>
    </source>
</reference>
<name>A0A1L9PCR6_ASPVE</name>
<dbReference type="InterPro" id="IPR035994">
    <property type="entry name" value="Nucleoside_phosphorylase_sf"/>
</dbReference>
<organism evidence="3 4">
    <name type="scientific">Aspergillus versicolor CBS 583.65</name>
    <dbReference type="NCBI Taxonomy" id="1036611"/>
    <lineage>
        <taxon>Eukaryota</taxon>
        <taxon>Fungi</taxon>
        <taxon>Dikarya</taxon>
        <taxon>Ascomycota</taxon>
        <taxon>Pezizomycotina</taxon>
        <taxon>Eurotiomycetes</taxon>
        <taxon>Eurotiomycetidae</taxon>
        <taxon>Eurotiales</taxon>
        <taxon>Aspergillaceae</taxon>
        <taxon>Aspergillus</taxon>
        <taxon>Aspergillus subgen. Nidulantes</taxon>
    </lineage>
</organism>
<feature type="compositionally biased region" description="Polar residues" evidence="1">
    <location>
        <begin position="334"/>
        <end position="344"/>
    </location>
</feature>
<protein>
    <recommendedName>
        <fullName evidence="2">Nucleoside phosphorylase domain-containing protein</fullName>
    </recommendedName>
</protein>
<dbReference type="SUPFAM" id="SSF53167">
    <property type="entry name" value="Purine and uridine phosphorylases"/>
    <property type="match status" value="1"/>
</dbReference>
<dbReference type="GeneID" id="63729879"/>
<dbReference type="STRING" id="1036611.A0A1L9PCR6"/>
<keyword evidence="4" id="KW-1185">Reference proteome</keyword>
<sequence length="367" mass="39762">MDTRAPLTHDDYTVGWICALPVETAAANLMLDKLHPPLPSLRADENTYILGSIGEHNVVIASLPGGAYGNTSATSVGMQLLSSFRAIRIGLMVGVGGGVPSSNADIRLGDIVVSQPTATSGGVIQYDLGKVLSGGRFERTGSLNRPPKVLLTALATLKAYHMTRDSRVTEFISDIQAKIPAHKAMTFARPTQEDCLFQVEYNHIVSNTCLNCDRSKLSPRSHRENKDPVIHYGLIGSGNQVVKDGRWRDKLARDLGVYCLDMEAAGLLNDFPCLVVRGICDYADSHKNKEWQGYAAAVAAAYAKELLLVVPTDQIATTPTARDTLADSAHLNAGDSQSPRTTAGANPRCKSQKHRQFFQLARLRCYA</sequence>
<feature type="region of interest" description="Disordered" evidence="1">
    <location>
        <begin position="329"/>
        <end position="350"/>
    </location>
</feature>
<dbReference type="Pfam" id="PF01048">
    <property type="entry name" value="PNP_UDP_1"/>
    <property type="match status" value="1"/>
</dbReference>
<dbReference type="Proteomes" id="UP000184073">
    <property type="component" value="Unassembled WGS sequence"/>
</dbReference>
<dbReference type="RefSeq" id="XP_040665035.1">
    <property type="nucleotide sequence ID" value="XM_040814368.1"/>
</dbReference>
<dbReference type="PANTHER" id="PTHR46082:SF11">
    <property type="entry name" value="AAA+ ATPASE DOMAIN-CONTAINING PROTEIN-RELATED"/>
    <property type="match status" value="1"/>
</dbReference>
<dbReference type="InterPro" id="IPR000845">
    <property type="entry name" value="Nucleoside_phosphorylase_d"/>
</dbReference>
<accession>A0A1L9PCR6</accession>
<evidence type="ECO:0000259" key="2">
    <source>
        <dbReference type="Pfam" id="PF01048"/>
    </source>
</evidence>
<gene>
    <name evidence="3" type="ORF">ASPVEDRAFT_508004</name>
</gene>
<evidence type="ECO:0000256" key="1">
    <source>
        <dbReference type="SAM" id="MobiDB-lite"/>
    </source>
</evidence>
<dbReference type="Gene3D" id="3.40.50.1580">
    <property type="entry name" value="Nucleoside phosphorylase domain"/>
    <property type="match status" value="1"/>
</dbReference>
<proteinExistence type="predicted"/>
<evidence type="ECO:0000313" key="3">
    <source>
        <dbReference type="EMBL" id="OJI99272.1"/>
    </source>
</evidence>
<evidence type="ECO:0000313" key="4">
    <source>
        <dbReference type="Proteomes" id="UP000184073"/>
    </source>
</evidence>
<dbReference type="GO" id="GO:0009116">
    <property type="term" value="P:nucleoside metabolic process"/>
    <property type="evidence" value="ECO:0007669"/>
    <property type="project" value="InterPro"/>
</dbReference>
<dbReference type="InterPro" id="IPR053137">
    <property type="entry name" value="NLR-like"/>
</dbReference>
<dbReference type="GO" id="GO:0003824">
    <property type="term" value="F:catalytic activity"/>
    <property type="evidence" value="ECO:0007669"/>
    <property type="project" value="InterPro"/>
</dbReference>